<protein>
    <recommendedName>
        <fullName evidence="3">HIRAN domain-containing protein</fullName>
    </recommendedName>
</protein>
<organism evidence="4">
    <name type="scientific">Salix viminalis</name>
    <name type="common">Common osier</name>
    <name type="synonym">Basket willow</name>
    <dbReference type="NCBI Taxonomy" id="40686"/>
    <lineage>
        <taxon>Eukaryota</taxon>
        <taxon>Viridiplantae</taxon>
        <taxon>Streptophyta</taxon>
        <taxon>Embryophyta</taxon>
        <taxon>Tracheophyta</taxon>
        <taxon>Spermatophyta</taxon>
        <taxon>Magnoliopsida</taxon>
        <taxon>eudicotyledons</taxon>
        <taxon>Gunneridae</taxon>
        <taxon>Pentapetalae</taxon>
        <taxon>rosids</taxon>
        <taxon>fabids</taxon>
        <taxon>Malpighiales</taxon>
        <taxon>Salicaceae</taxon>
        <taxon>Saliceae</taxon>
        <taxon>Salix</taxon>
    </lineage>
</organism>
<proteinExistence type="predicted"/>
<dbReference type="InterPro" id="IPR014905">
    <property type="entry name" value="HIRAN"/>
</dbReference>
<dbReference type="Pfam" id="PF08797">
    <property type="entry name" value="HIRAN"/>
    <property type="match status" value="1"/>
</dbReference>
<feature type="domain" description="HIRAN" evidence="3">
    <location>
        <begin position="8"/>
        <end position="62"/>
    </location>
</feature>
<dbReference type="GO" id="GO:0008270">
    <property type="term" value="F:zinc ion binding"/>
    <property type="evidence" value="ECO:0007669"/>
    <property type="project" value="InterPro"/>
</dbReference>
<evidence type="ECO:0000256" key="1">
    <source>
        <dbReference type="ARBA" id="ARBA00022723"/>
    </source>
</evidence>
<gene>
    <name evidence="4" type="ORF">SVIM_LOCUS437935</name>
</gene>
<keyword evidence="2" id="KW-0378">Hydrolase</keyword>
<dbReference type="AlphaFoldDB" id="A0A6N2N482"/>
<evidence type="ECO:0000256" key="2">
    <source>
        <dbReference type="ARBA" id="ARBA00022801"/>
    </source>
</evidence>
<name>A0A6N2N482_SALVM</name>
<sequence>MPKIPMLSRCCKVLGYLPRELAQHLSPLIDKYSLTFKDHGFGCLVFHTQKFLILGRLSRIFLQWVICAPLKVWMN</sequence>
<accession>A0A6N2N482</accession>
<dbReference type="EMBL" id="CAADRP010002040">
    <property type="protein sequence ID" value="VFU59451.1"/>
    <property type="molecule type" value="Genomic_DNA"/>
</dbReference>
<dbReference type="GO" id="GO:0016818">
    <property type="term" value="F:hydrolase activity, acting on acid anhydrides, in phosphorus-containing anhydrides"/>
    <property type="evidence" value="ECO:0007669"/>
    <property type="project" value="InterPro"/>
</dbReference>
<evidence type="ECO:0000313" key="4">
    <source>
        <dbReference type="EMBL" id="VFU59451.1"/>
    </source>
</evidence>
<dbReference type="Gene3D" id="3.30.70.2330">
    <property type="match status" value="1"/>
</dbReference>
<keyword evidence="1" id="KW-0479">Metal-binding</keyword>
<dbReference type="GO" id="GO:0003676">
    <property type="term" value="F:nucleic acid binding"/>
    <property type="evidence" value="ECO:0007669"/>
    <property type="project" value="InterPro"/>
</dbReference>
<evidence type="ECO:0000259" key="3">
    <source>
        <dbReference type="Pfam" id="PF08797"/>
    </source>
</evidence>
<reference evidence="4" key="1">
    <citation type="submission" date="2019-03" db="EMBL/GenBank/DDBJ databases">
        <authorList>
            <person name="Mank J."/>
            <person name="Almeida P."/>
        </authorList>
    </citation>
    <scope>NUCLEOTIDE SEQUENCE</scope>
    <source>
        <strain evidence="4">78183</strain>
    </source>
</reference>